<dbReference type="GO" id="GO:0005737">
    <property type="term" value="C:cytoplasm"/>
    <property type="evidence" value="ECO:0007669"/>
    <property type="project" value="UniProtKB-SubCell"/>
</dbReference>
<dbReference type="InterPro" id="IPR013221">
    <property type="entry name" value="Mur_ligase_cen"/>
</dbReference>
<evidence type="ECO:0000256" key="7">
    <source>
        <dbReference type="ARBA" id="ARBA00022984"/>
    </source>
</evidence>
<protein>
    <recommendedName>
        <fullName evidence="10 11">UDP-N-acetylmuramoyl-tripeptide--D-alanyl-D-alanine ligase</fullName>
        <ecNumber evidence="10 11">6.3.2.10</ecNumber>
    </recommendedName>
    <alternativeName>
        <fullName evidence="10">D-alanyl-D-alanine-adding enzyme</fullName>
    </alternativeName>
</protein>
<dbReference type="InterPro" id="IPR051046">
    <property type="entry name" value="MurCDEF_CellWall_CoF430Synth"/>
</dbReference>
<keyword evidence="9 10" id="KW-0961">Cell wall biogenesis/degradation</keyword>
<comment type="pathway">
    <text evidence="10 11">Cell wall biogenesis; peptidoglycan biosynthesis.</text>
</comment>
<dbReference type="STRING" id="1193182.BN11_490008"/>
<feature type="binding site" evidence="10">
    <location>
        <begin position="114"/>
        <end position="120"/>
    </location>
    <ligand>
        <name>ATP</name>
        <dbReference type="ChEBI" id="CHEBI:30616"/>
    </ligand>
</feature>
<feature type="domain" description="Mur ligase central" evidence="14">
    <location>
        <begin position="112"/>
        <end position="299"/>
    </location>
</feature>
<dbReference type="EMBL" id="CAJA01000434">
    <property type="protein sequence ID" value="CCH74856.1"/>
    <property type="molecule type" value="Genomic_DNA"/>
</dbReference>
<dbReference type="GO" id="GO:0071555">
    <property type="term" value="P:cell wall organization"/>
    <property type="evidence" value="ECO:0007669"/>
    <property type="project" value="UniProtKB-KW"/>
</dbReference>
<dbReference type="InterPro" id="IPR036615">
    <property type="entry name" value="Mur_ligase_C_dom_sf"/>
</dbReference>
<evidence type="ECO:0000256" key="6">
    <source>
        <dbReference type="ARBA" id="ARBA00022960"/>
    </source>
</evidence>
<evidence type="ECO:0000256" key="3">
    <source>
        <dbReference type="ARBA" id="ARBA00022618"/>
    </source>
</evidence>
<dbReference type="InterPro" id="IPR004101">
    <property type="entry name" value="Mur_ligase_C"/>
</dbReference>
<evidence type="ECO:0000313" key="15">
    <source>
        <dbReference type="EMBL" id="CCH74856.1"/>
    </source>
</evidence>
<dbReference type="PANTHER" id="PTHR43024:SF1">
    <property type="entry name" value="UDP-N-ACETYLMURAMOYL-TRIPEPTIDE--D-ALANYL-D-ALANINE LIGASE"/>
    <property type="match status" value="1"/>
</dbReference>
<dbReference type="InterPro" id="IPR005863">
    <property type="entry name" value="UDP-N-AcMur_synth"/>
</dbReference>
<dbReference type="Gene3D" id="3.40.1390.10">
    <property type="entry name" value="MurE/MurF, N-terminal domain"/>
    <property type="match status" value="1"/>
</dbReference>
<keyword evidence="8 10" id="KW-0131">Cell cycle</keyword>
<dbReference type="Proteomes" id="UP000035763">
    <property type="component" value="Unassembled WGS sequence"/>
</dbReference>
<evidence type="ECO:0000256" key="5">
    <source>
        <dbReference type="ARBA" id="ARBA00022840"/>
    </source>
</evidence>
<dbReference type="RefSeq" id="WP_048695265.1">
    <property type="nucleotide sequence ID" value="NZ_HG764815.1"/>
</dbReference>
<evidence type="ECO:0000256" key="1">
    <source>
        <dbReference type="ARBA" id="ARBA00022490"/>
    </source>
</evidence>
<dbReference type="InterPro" id="IPR036565">
    <property type="entry name" value="Mur-like_cat_sf"/>
</dbReference>
<dbReference type="InterPro" id="IPR000713">
    <property type="entry name" value="Mur_ligase_N"/>
</dbReference>
<dbReference type="Gene3D" id="3.90.190.20">
    <property type="entry name" value="Mur ligase, C-terminal domain"/>
    <property type="match status" value="1"/>
</dbReference>
<dbReference type="AlphaFoldDB" id="W6K1B6"/>
<dbReference type="OrthoDB" id="9800958at2"/>
<sequence>MIPTTLTELAEVTGGRIAGLGESEAGGLTITGAVVTDSREAEPGSLYVARIGEHADGHGFIAGAAQRGAVAALVTQDTGPLPRVVVADEQAAFVALARHLVDARPQLNVVGITGSSGKTSTKDLLGQVLARDGETVAPVGSYNSEVGVPLTVCRITDSTRHLVVEMGARGIGHVRYLTEIAPPRIGIVLNVGSAHVGEFGSQAAIAEAKSELVQALRSDGVAILNADDPLVRAMAGRTTARVLLVGEAQDAEVRATGVTLGADGRARFRCSGPFGTAEVHLAVAGRHQVGNALAVIAAAHESGMAIETIGAALRDAGPVSRYRMEIDTRADGVTIVNDAYNANPESMTAALDAVAAMAGGRRAVAVLGPMLELGAEAEAAHRAVGSAAAEHGVHTVIVVGDQARGIGEGASSGGSHVEYAPDVESAYAMTVDIVEAGDIVLVKSSNGAGLRFLGDRLRDTPVSAKEDLTC</sequence>
<dbReference type="GO" id="GO:0051301">
    <property type="term" value="P:cell division"/>
    <property type="evidence" value="ECO:0007669"/>
    <property type="project" value="UniProtKB-KW"/>
</dbReference>
<dbReference type="EC" id="6.3.2.10" evidence="10 11"/>
<dbReference type="GO" id="GO:0008360">
    <property type="term" value="P:regulation of cell shape"/>
    <property type="evidence" value="ECO:0007669"/>
    <property type="project" value="UniProtKB-KW"/>
</dbReference>
<dbReference type="GO" id="GO:0047480">
    <property type="term" value="F:UDP-N-acetylmuramoyl-tripeptide-D-alanyl-D-alanine ligase activity"/>
    <property type="evidence" value="ECO:0007669"/>
    <property type="project" value="UniProtKB-UniRule"/>
</dbReference>
<dbReference type="Pfam" id="PF08245">
    <property type="entry name" value="Mur_ligase_M"/>
    <property type="match status" value="1"/>
</dbReference>
<evidence type="ECO:0000256" key="2">
    <source>
        <dbReference type="ARBA" id="ARBA00022598"/>
    </source>
</evidence>
<dbReference type="HAMAP" id="MF_02019">
    <property type="entry name" value="MurF"/>
    <property type="match status" value="1"/>
</dbReference>
<proteinExistence type="inferred from homology"/>
<organism evidence="15 16">
    <name type="scientific">Nostocoides australiense Ben110</name>
    <dbReference type="NCBI Taxonomy" id="1193182"/>
    <lineage>
        <taxon>Bacteria</taxon>
        <taxon>Bacillati</taxon>
        <taxon>Actinomycetota</taxon>
        <taxon>Actinomycetes</taxon>
        <taxon>Micrococcales</taxon>
        <taxon>Intrasporangiaceae</taxon>
        <taxon>Nostocoides</taxon>
    </lineage>
</organism>
<keyword evidence="6 10" id="KW-0133">Cell shape</keyword>
<feature type="domain" description="Mur ligase N-terminal catalytic" evidence="12">
    <location>
        <begin position="34"/>
        <end position="78"/>
    </location>
</feature>
<dbReference type="UniPathway" id="UPA00219"/>
<evidence type="ECO:0000256" key="11">
    <source>
        <dbReference type="RuleBase" id="RU004136"/>
    </source>
</evidence>
<gene>
    <name evidence="10 15" type="primary">murF</name>
    <name evidence="15" type="ORF">BN11_490008</name>
</gene>
<dbReference type="SUPFAM" id="SSF53244">
    <property type="entry name" value="MurD-like peptide ligases, peptide-binding domain"/>
    <property type="match status" value="1"/>
</dbReference>
<feature type="domain" description="Mur ligase C-terminal" evidence="13">
    <location>
        <begin position="323"/>
        <end position="445"/>
    </location>
</feature>
<reference evidence="15 16" key="1">
    <citation type="journal article" date="2013" name="ISME J.">
        <title>A metabolic model for members of the genus Tetrasphaera involved in enhanced biological phosphorus removal.</title>
        <authorList>
            <person name="Kristiansen R."/>
            <person name="Nguyen H.T.T."/>
            <person name="Saunders A.M."/>
            <person name="Nielsen J.L."/>
            <person name="Wimmer R."/>
            <person name="Le V.Q."/>
            <person name="McIlroy S.J."/>
            <person name="Petrovski S."/>
            <person name="Seviour R.J."/>
            <person name="Calteau A."/>
            <person name="Nielsen K.L."/>
            <person name="Nielsen P.H."/>
        </authorList>
    </citation>
    <scope>NUCLEOTIDE SEQUENCE [LARGE SCALE GENOMIC DNA]</scope>
    <source>
        <strain evidence="15 16">Ben110</strain>
    </source>
</reference>
<evidence type="ECO:0000256" key="4">
    <source>
        <dbReference type="ARBA" id="ARBA00022741"/>
    </source>
</evidence>
<evidence type="ECO:0000259" key="13">
    <source>
        <dbReference type="Pfam" id="PF02875"/>
    </source>
</evidence>
<dbReference type="GO" id="GO:0008766">
    <property type="term" value="F:UDP-N-acetylmuramoylalanyl-D-glutamyl-2,6-diaminopimelate-D-alanyl-D-alanine ligase activity"/>
    <property type="evidence" value="ECO:0007669"/>
    <property type="project" value="RHEA"/>
</dbReference>
<keyword evidence="3 10" id="KW-0132">Cell division</keyword>
<evidence type="ECO:0000256" key="9">
    <source>
        <dbReference type="ARBA" id="ARBA00023316"/>
    </source>
</evidence>
<dbReference type="Pfam" id="PF02875">
    <property type="entry name" value="Mur_ligase_C"/>
    <property type="match status" value="1"/>
</dbReference>
<dbReference type="NCBIfam" id="TIGR01143">
    <property type="entry name" value="murF"/>
    <property type="match status" value="1"/>
</dbReference>
<comment type="caution">
    <text evidence="15">The sequence shown here is derived from an EMBL/GenBank/DDBJ whole genome shotgun (WGS) entry which is preliminary data.</text>
</comment>
<name>W6K1B6_9MICO</name>
<accession>W6K1B6</accession>
<dbReference type="GO" id="GO:0009252">
    <property type="term" value="P:peptidoglycan biosynthetic process"/>
    <property type="evidence" value="ECO:0007669"/>
    <property type="project" value="UniProtKB-UniRule"/>
</dbReference>
<evidence type="ECO:0000259" key="14">
    <source>
        <dbReference type="Pfam" id="PF08245"/>
    </source>
</evidence>
<keyword evidence="2 10" id="KW-0436">Ligase</keyword>
<keyword evidence="4 10" id="KW-0547">Nucleotide-binding</keyword>
<evidence type="ECO:0000256" key="10">
    <source>
        <dbReference type="HAMAP-Rule" id="MF_02019"/>
    </source>
</evidence>
<evidence type="ECO:0000259" key="12">
    <source>
        <dbReference type="Pfam" id="PF01225"/>
    </source>
</evidence>
<keyword evidence="7 10" id="KW-0573">Peptidoglycan synthesis</keyword>
<dbReference type="GO" id="GO:0005524">
    <property type="term" value="F:ATP binding"/>
    <property type="evidence" value="ECO:0007669"/>
    <property type="project" value="UniProtKB-UniRule"/>
</dbReference>
<comment type="function">
    <text evidence="10 11">Involved in cell wall formation. Catalyzes the final step in the synthesis of UDP-N-acetylmuramoyl-pentapeptide, the precursor of murein.</text>
</comment>
<keyword evidence="1 10" id="KW-0963">Cytoplasm</keyword>
<dbReference type="InterPro" id="IPR035911">
    <property type="entry name" value="MurE/MurF_N"/>
</dbReference>
<keyword evidence="5 10" id="KW-0067">ATP-binding</keyword>
<evidence type="ECO:0000256" key="8">
    <source>
        <dbReference type="ARBA" id="ARBA00023306"/>
    </source>
</evidence>
<comment type="catalytic activity">
    <reaction evidence="10 11">
        <text>D-alanyl-D-alanine + UDP-N-acetyl-alpha-D-muramoyl-L-alanyl-gamma-D-glutamyl-meso-2,6-diaminopimelate + ATP = UDP-N-acetyl-alpha-D-muramoyl-L-alanyl-gamma-D-glutamyl-meso-2,6-diaminopimeloyl-D-alanyl-D-alanine + ADP + phosphate + H(+)</text>
        <dbReference type="Rhea" id="RHEA:28374"/>
        <dbReference type="ChEBI" id="CHEBI:15378"/>
        <dbReference type="ChEBI" id="CHEBI:30616"/>
        <dbReference type="ChEBI" id="CHEBI:43474"/>
        <dbReference type="ChEBI" id="CHEBI:57822"/>
        <dbReference type="ChEBI" id="CHEBI:61386"/>
        <dbReference type="ChEBI" id="CHEBI:83905"/>
        <dbReference type="ChEBI" id="CHEBI:456216"/>
        <dbReference type="EC" id="6.3.2.10"/>
    </reaction>
</comment>
<dbReference type="SUPFAM" id="SSF53623">
    <property type="entry name" value="MurD-like peptide ligases, catalytic domain"/>
    <property type="match status" value="1"/>
</dbReference>
<comment type="similarity">
    <text evidence="10">Belongs to the MurCDEF family. MurF subfamily.</text>
</comment>
<comment type="subcellular location">
    <subcellularLocation>
        <location evidence="10 11">Cytoplasm</location>
    </subcellularLocation>
</comment>
<dbReference type="Gene3D" id="3.40.1190.10">
    <property type="entry name" value="Mur-like, catalytic domain"/>
    <property type="match status" value="1"/>
</dbReference>
<dbReference type="Pfam" id="PF01225">
    <property type="entry name" value="Mur_ligase"/>
    <property type="match status" value="1"/>
</dbReference>
<dbReference type="PANTHER" id="PTHR43024">
    <property type="entry name" value="UDP-N-ACETYLMURAMOYL-TRIPEPTIDE--D-ALANYL-D-ALANINE LIGASE"/>
    <property type="match status" value="1"/>
</dbReference>
<keyword evidence="16" id="KW-1185">Reference proteome</keyword>
<dbReference type="SUPFAM" id="SSF63418">
    <property type="entry name" value="MurE/MurF N-terminal domain"/>
    <property type="match status" value="1"/>
</dbReference>
<evidence type="ECO:0000313" key="16">
    <source>
        <dbReference type="Proteomes" id="UP000035763"/>
    </source>
</evidence>